<dbReference type="SMART" id="SM00408">
    <property type="entry name" value="IGc2"/>
    <property type="match status" value="2"/>
</dbReference>
<dbReference type="InterPro" id="IPR013783">
    <property type="entry name" value="Ig-like_fold"/>
</dbReference>
<dbReference type="PANTHER" id="PTHR46013:SF7">
    <property type="entry name" value="IG-LIKE DOMAIN-CONTAINING PROTEIN"/>
    <property type="match status" value="1"/>
</dbReference>
<evidence type="ECO:0000313" key="7">
    <source>
        <dbReference type="Proteomes" id="UP001501920"/>
    </source>
</evidence>
<evidence type="ECO:0000313" key="6">
    <source>
        <dbReference type="Ensembl" id="ENSPNAP00000054208.1"/>
    </source>
</evidence>
<dbReference type="InterPro" id="IPR003599">
    <property type="entry name" value="Ig_sub"/>
</dbReference>
<feature type="signal peptide" evidence="4">
    <location>
        <begin position="1"/>
        <end position="24"/>
    </location>
</feature>
<dbReference type="Proteomes" id="UP001501920">
    <property type="component" value="Chromosome 15"/>
</dbReference>
<keyword evidence="3" id="KW-0812">Transmembrane</keyword>
<evidence type="ECO:0000256" key="2">
    <source>
        <dbReference type="ARBA" id="ARBA00023180"/>
    </source>
</evidence>
<dbReference type="CDD" id="cd00096">
    <property type="entry name" value="Ig"/>
    <property type="match status" value="2"/>
</dbReference>
<dbReference type="GeneTree" id="ENSGT00530000069282"/>
<dbReference type="InterPro" id="IPR007110">
    <property type="entry name" value="Ig-like_dom"/>
</dbReference>
<dbReference type="Pfam" id="PF17736">
    <property type="entry name" value="Ig_C17orf99"/>
    <property type="match status" value="1"/>
</dbReference>
<sequence>MGENLGFQLMSVLLLAGVITKTGGSIPRPRLTGPSMAYVKSTVMFECKLSETLLPLTYELVKDSGEVLQTTDDSQGVQPITFSLRVNEKSEGQYYCRVRAKGQTITSHALNFEVVIPVRGTHLVSNPDPPVIYEGKGFTLSCRVSKGTHLAYIWYHNKHEVASSSSLHHLSGNMLTVDRATERHAGYYVCTATNKMGNFSRASSSLQVNVVVKKYLSAPTISFTLYHYGSGYHANVSCRSERGSPPVKFQLLLDGKDVPVQQEGSLEAWFTLPVNVGMDMGTLQCRAETDFQQLLSDPKDLEVVPVRRPSVAVEYLQTADYVVAAALLQCSINSGTFPLFSWTFNHSSLPSQGHSHAFTLHGKSLILTDINAGNSGYYSCRVRDSFNSNSSWLESEGVLVEQTDFKMPSVAVIAVAFCCFLLAIIVGGACCLLWSIKRERNQDGGNNQDVVLQEQTNTEADCTMLETGSEPQAEEMDTVVVEVEV</sequence>
<dbReference type="GeneID" id="108412754"/>
<feature type="domain" description="Ig-like" evidence="5">
    <location>
        <begin position="309"/>
        <end position="391"/>
    </location>
</feature>
<evidence type="ECO:0000259" key="5">
    <source>
        <dbReference type="PROSITE" id="PS50835"/>
    </source>
</evidence>
<accession>A0AAR2JQA8</accession>
<dbReference type="Ensembl" id="ENSPNAT00000054318.1">
    <property type="protein sequence ID" value="ENSPNAP00000054208.1"/>
    <property type="gene ID" value="ENSPNAG00000032498.1"/>
</dbReference>
<dbReference type="PROSITE" id="PS50835">
    <property type="entry name" value="IG_LIKE"/>
    <property type="match status" value="2"/>
</dbReference>
<dbReference type="PANTHER" id="PTHR46013">
    <property type="entry name" value="VASCULAR CELL ADHESION MOLECULE 1"/>
    <property type="match status" value="1"/>
</dbReference>
<keyword evidence="3" id="KW-0472">Membrane</keyword>
<dbReference type="AlphaFoldDB" id="A0AAR2JQA8"/>
<feature type="transmembrane region" description="Helical" evidence="3">
    <location>
        <begin position="410"/>
        <end position="434"/>
    </location>
</feature>
<reference evidence="6" key="2">
    <citation type="submission" date="2025-08" db="UniProtKB">
        <authorList>
            <consortium name="Ensembl"/>
        </authorList>
    </citation>
    <scope>IDENTIFICATION</scope>
</reference>
<dbReference type="InterPro" id="IPR003598">
    <property type="entry name" value="Ig_sub2"/>
</dbReference>
<dbReference type="Gene3D" id="2.60.40.10">
    <property type="entry name" value="Immunoglobulins"/>
    <property type="match status" value="3"/>
</dbReference>
<evidence type="ECO:0000256" key="1">
    <source>
        <dbReference type="ARBA" id="ARBA00022729"/>
    </source>
</evidence>
<feature type="domain" description="Ig-like" evidence="5">
    <location>
        <begin position="117"/>
        <end position="209"/>
    </location>
</feature>
<feature type="chain" id="PRO_5043961247" description="Ig-like domain-containing protein" evidence="4">
    <location>
        <begin position="25"/>
        <end position="485"/>
    </location>
</feature>
<keyword evidence="1 4" id="KW-0732">Signal</keyword>
<reference evidence="6" key="3">
    <citation type="submission" date="2025-09" db="UniProtKB">
        <authorList>
            <consortium name="Ensembl"/>
        </authorList>
    </citation>
    <scope>IDENTIFICATION</scope>
</reference>
<keyword evidence="7" id="KW-1185">Reference proteome</keyword>
<dbReference type="InterPro" id="IPR040878">
    <property type="entry name" value="IL-40-like_Ig"/>
</dbReference>
<evidence type="ECO:0000256" key="3">
    <source>
        <dbReference type="SAM" id="Phobius"/>
    </source>
</evidence>
<dbReference type="RefSeq" id="XP_017540406.1">
    <property type="nucleotide sequence ID" value="XM_017684917.1"/>
</dbReference>
<organism evidence="6 7">
    <name type="scientific">Pygocentrus nattereri</name>
    <name type="common">Red-bellied piranha</name>
    <dbReference type="NCBI Taxonomy" id="42514"/>
    <lineage>
        <taxon>Eukaryota</taxon>
        <taxon>Metazoa</taxon>
        <taxon>Chordata</taxon>
        <taxon>Craniata</taxon>
        <taxon>Vertebrata</taxon>
        <taxon>Euteleostomi</taxon>
        <taxon>Actinopterygii</taxon>
        <taxon>Neopterygii</taxon>
        <taxon>Teleostei</taxon>
        <taxon>Ostariophysi</taxon>
        <taxon>Characiformes</taxon>
        <taxon>Characoidei</taxon>
        <taxon>Pygocentrus</taxon>
    </lineage>
</organism>
<dbReference type="InterPro" id="IPR036179">
    <property type="entry name" value="Ig-like_dom_sf"/>
</dbReference>
<proteinExistence type="predicted"/>
<name>A0AAR2JQA8_PYGNA</name>
<protein>
    <recommendedName>
        <fullName evidence="5">Ig-like domain-containing protein</fullName>
    </recommendedName>
</protein>
<reference evidence="6 7" key="1">
    <citation type="submission" date="2020-10" db="EMBL/GenBank/DDBJ databases">
        <title>Pygocentrus nattereri (red-bellied piranha) genome, fPygNat1, primary haplotype.</title>
        <authorList>
            <person name="Myers G."/>
            <person name="Meyer A."/>
            <person name="Karagic N."/>
            <person name="Pippel M."/>
            <person name="Winkler S."/>
            <person name="Tracey A."/>
            <person name="Wood J."/>
            <person name="Formenti G."/>
            <person name="Howe K."/>
            <person name="Fedrigo O."/>
            <person name="Jarvis E.D."/>
        </authorList>
    </citation>
    <scope>NUCLEOTIDE SEQUENCE [LARGE SCALE GENOMIC DNA]</scope>
</reference>
<dbReference type="SUPFAM" id="SSF48726">
    <property type="entry name" value="Immunoglobulin"/>
    <property type="match status" value="3"/>
</dbReference>
<dbReference type="SMART" id="SM00409">
    <property type="entry name" value="IG"/>
    <property type="match status" value="3"/>
</dbReference>
<dbReference type="Pfam" id="PF13927">
    <property type="entry name" value="Ig_3"/>
    <property type="match status" value="1"/>
</dbReference>
<evidence type="ECO:0000256" key="4">
    <source>
        <dbReference type="SAM" id="SignalP"/>
    </source>
</evidence>
<keyword evidence="3" id="KW-1133">Transmembrane helix</keyword>
<keyword evidence="2" id="KW-0325">Glycoprotein</keyword>